<reference evidence="9 10" key="1">
    <citation type="submission" date="2019-03" db="EMBL/GenBank/DDBJ databases">
        <title>Genomic Encyclopedia of Type Strains, Phase IV (KMG-IV): sequencing the most valuable type-strain genomes for metagenomic binning, comparative biology and taxonomic classification.</title>
        <authorList>
            <person name="Goeker M."/>
        </authorList>
    </citation>
    <scope>NUCLEOTIDE SEQUENCE [LARGE SCALE GENOMIC DNA]</scope>
    <source>
        <strain evidence="9 10">DSM 45934</strain>
    </source>
</reference>
<dbReference type="PIRSF" id="PIRSF003107">
    <property type="entry name" value="PhoU"/>
    <property type="match status" value="1"/>
</dbReference>
<keyword evidence="5 7" id="KW-0963">Cytoplasm</keyword>
<keyword evidence="6 7" id="KW-0592">Phosphate transport</keyword>
<dbReference type="AlphaFoldDB" id="A0A4R2JHH8"/>
<dbReference type="RefSeq" id="WP_132117114.1">
    <property type="nucleotide sequence ID" value="NZ_SLWS01000004.1"/>
</dbReference>
<dbReference type="InterPro" id="IPR028366">
    <property type="entry name" value="PhoU"/>
</dbReference>
<gene>
    <name evidence="9" type="ORF">EV192_104142</name>
</gene>
<evidence type="ECO:0000313" key="10">
    <source>
        <dbReference type="Proteomes" id="UP000295680"/>
    </source>
</evidence>
<dbReference type="GO" id="GO:0030643">
    <property type="term" value="P:intracellular phosphate ion homeostasis"/>
    <property type="evidence" value="ECO:0007669"/>
    <property type="project" value="InterPro"/>
</dbReference>
<dbReference type="Gene3D" id="1.20.58.220">
    <property type="entry name" value="Phosphate transport system protein phou homolog 2, domain 2"/>
    <property type="match status" value="1"/>
</dbReference>
<dbReference type="InterPro" id="IPR026022">
    <property type="entry name" value="PhoU_dom"/>
</dbReference>
<dbReference type="Pfam" id="PF01895">
    <property type="entry name" value="PhoU"/>
    <property type="match status" value="2"/>
</dbReference>
<evidence type="ECO:0000259" key="8">
    <source>
        <dbReference type="Pfam" id="PF01895"/>
    </source>
</evidence>
<dbReference type="PANTHER" id="PTHR42930:SF3">
    <property type="entry name" value="PHOSPHATE-SPECIFIC TRANSPORT SYSTEM ACCESSORY PROTEIN PHOU"/>
    <property type="match status" value="1"/>
</dbReference>
<dbReference type="FunFam" id="1.20.58.220:FF:000004">
    <property type="entry name" value="Phosphate-specific transport system accessory protein PhoU"/>
    <property type="match status" value="1"/>
</dbReference>
<keyword evidence="4 7" id="KW-0813">Transport</keyword>
<dbReference type="Proteomes" id="UP000295680">
    <property type="component" value="Unassembled WGS sequence"/>
</dbReference>
<proteinExistence type="inferred from homology"/>
<evidence type="ECO:0000256" key="7">
    <source>
        <dbReference type="PIRNR" id="PIRNR003107"/>
    </source>
</evidence>
<evidence type="ECO:0000256" key="6">
    <source>
        <dbReference type="ARBA" id="ARBA00022592"/>
    </source>
</evidence>
<evidence type="ECO:0000256" key="5">
    <source>
        <dbReference type="ARBA" id="ARBA00022490"/>
    </source>
</evidence>
<protein>
    <recommendedName>
        <fullName evidence="7">Phosphate-specific transport system accessory protein PhoU</fullName>
    </recommendedName>
</protein>
<dbReference type="GO" id="GO:0006817">
    <property type="term" value="P:phosphate ion transport"/>
    <property type="evidence" value="ECO:0007669"/>
    <property type="project" value="UniProtKB-KW"/>
</dbReference>
<sequence>MRETFHGELTRLREQLVAMCALAAQAMQQASQALLTADLGLAEQVISGDTALDQARGNCEANAHSLLALQAPVAGDLRSILAAVYSAEKIERMGDLAAHVADTARFSHPNHAVPADLEDPFAELGRIAAGMADRLGELIDQPGVEGYAELNETDHAVDALHAQVLATITGSGWPHGVRSATSLALLARFYERFADQTVSVARRLDFATTGEIPT</sequence>
<evidence type="ECO:0000256" key="4">
    <source>
        <dbReference type="ARBA" id="ARBA00022448"/>
    </source>
</evidence>
<dbReference type="SUPFAM" id="SSF109755">
    <property type="entry name" value="PhoU-like"/>
    <property type="match status" value="1"/>
</dbReference>
<dbReference type="OrthoDB" id="9814256at2"/>
<accession>A0A4R2JHH8</accession>
<comment type="caution">
    <text evidence="9">The sequence shown here is derived from an EMBL/GenBank/DDBJ whole genome shotgun (WGS) entry which is preliminary data.</text>
</comment>
<evidence type="ECO:0000256" key="2">
    <source>
        <dbReference type="ARBA" id="ARBA00008107"/>
    </source>
</evidence>
<dbReference type="GO" id="GO:0005737">
    <property type="term" value="C:cytoplasm"/>
    <property type="evidence" value="ECO:0007669"/>
    <property type="project" value="UniProtKB-SubCell"/>
</dbReference>
<evidence type="ECO:0000256" key="3">
    <source>
        <dbReference type="ARBA" id="ARBA00011738"/>
    </source>
</evidence>
<organism evidence="9 10">
    <name type="scientific">Actinocrispum wychmicini</name>
    <dbReference type="NCBI Taxonomy" id="1213861"/>
    <lineage>
        <taxon>Bacteria</taxon>
        <taxon>Bacillati</taxon>
        <taxon>Actinomycetota</taxon>
        <taxon>Actinomycetes</taxon>
        <taxon>Pseudonocardiales</taxon>
        <taxon>Pseudonocardiaceae</taxon>
        <taxon>Actinocrispum</taxon>
    </lineage>
</organism>
<keyword evidence="10" id="KW-1185">Reference proteome</keyword>
<dbReference type="InterPro" id="IPR038078">
    <property type="entry name" value="PhoU-like_sf"/>
</dbReference>
<comment type="function">
    <text evidence="7">Plays a role in the regulation of phosphate uptake.</text>
</comment>
<dbReference type="GO" id="GO:0045936">
    <property type="term" value="P:negative regulation of phosphate metabolic process"/>
    <property type="evidence" value="ECO:0007669"/>
    <property type="project" value="InterPro"/>
</dbReference>
<evidence type="ECO:0000313" key="9">
    <source>
        <dbReference type="EMBL" id="TCO59301.1"/>
    </source>
</evidence>
<comment type="similarity">
    <text evidence="2 7">Belongs to the PhoU family.</text>
</comment>
<feature type="domain" description="PhoU" evidence="8">
    <location>
        <begin position="18"/>
        <end position="103"/>
    </location>
</feature>
<evidence type="ECO:0000256" key="1">
    <source>
        <dbReference type="ARBA" id="ARBA00004496"/>
    </source>
</evidence>
<dbReference type="PANTHER" id="PTHR42930">
    <property type="entry name" value="PHOSPHATE-SPECIFIC TRANSPORT SYSTEM ACCESSORY PROTEIN PHOU"/>
    <property type="match status" value="1"/>
</dbReference>
<name>A0A4R2JHH8_9PSEU</name>
<comment type="subcellular location">
    <subcellularLocation>
        <location evidence="1 7">Cytoplasm</location>
    </subcellularLocation>
</comment>
<feature type="domain" description="PhoU" evidence="8">
    <location>
        <begin position="122"/>
        <end position="203"/>
    </location>
</feature>
<comment type="subunit">
    <text evidence="3 7">Homodimer.</text>
</comment>
<dbReference type="NCBIfam" id="TIGR02135">
    <property type="entry name" value="phoU_full"/>
    <property type="match status" value="1"/>
</dbReference>
<dbReference type="EMBL" id="SLWS01000004">
    <property type="protein sequence ID" value="TCO59301.1"/>
    <property type="molecule type" value="Genomic_DNA"/>
</dbReference>